<dbReference type="EMBL" id="UZAN01046090">
    <property type="protein sequence ID" value="VDP83699.1"/>
    <property type="molecule type" value="Genomic_DNA"/>
</dbReference>
<accession>A0A183ANI6</accession>
<gene>
    <name evidence="1" type="ORF">ECPE_LOCUS8521</name>
</gene>
<organism evidence="3">
    <name type="scientific">Echinostoma caproni</name>
    <dbReference type="NCBI Taxonomy" id="27848"/>
    <lineage>
        <taxon>Eukaryota</taxon>
        <taxon>Metazoa</taxon>
        <taxon>Spiralia</taxon>
        <taxon>Lophotrochozoa</taxon>
        <taxon>Platyhelminthes</taxon>
        <taxon>Trematoda</taxon>
        <taxon>Digenea</taxon>
        <taxon>Plagiorchiida</taxon>
        <taxon>Echinostomata</taxon>
        <taxon>Echinostomatoidea</taxon>
        <taxon>Echinostomatidae</taxon>
        <taxon>Echinostoma</taxon>
    </lineage>
</organism>
<evidence type="ECO:0000313" key="1">
    <source>
        <dbReference type="EMBL" id="VDP83699.1"/>
    </source>
</evidence>
<dbReference type="OrthoDB" id="8052806at2759"/>
<dbReference type="Proteomes" id="UP000272942">
    <property type="component" value="Unassembled WGS sequence"/>
</dbReference>
<keyword evidence="2" id="KW-1185">Reference proteome</keyword>
<dbReference type="PANTHER" id="PTHR47331">
    <property type="entry name" value="PHD-TYPE DOMAIN-CONTAINING PROTEIN"/>
    <property type="match status" value="1"/>
</dbReference>
<name>A0A183ANI6_9TREM</name>
<evidence type="ECO:0000313" key="2">
    <source>
        <dbReference type="Proteomes" id="UP000272942"/>
    </source>
</evidence>
<proteinExistence type="predicted"/>
<sequence length="161" mass="18357">MMRRSGTQFEVSLPWQSGSNRLRASQEIALHRLNYLKGRLKKSAHLKEAYCNAMKRNLELGYIEPAAREAEKERILWYLPHQPVINPKKPLNTMVVFDCVAERAEIALNHRLIQGPVLTTPLIEVLGRFRLGSAAAAADIDEMFIQVTVPEGQRDAPRYFC</sequence>
<reference evidence="3" key="1">
    <citation type="submission" date="2016-06" db="UniProtKB">
        <authorList>
            <consortium name="WormBaseParasite"/>
        </authorList>
    </citation>
    <scope>IDENTIFICATION</scope>
</reference>
<dbReference type="AlphaFoldDB" id="A0A183ANI6"/>
<reference evidence="1 2" key="2">
    <citation type="submission" date="2018-11" db="EMBL/GenBank/DDBJ databases">
        <authorList>
            <consortium name="Pathogen Informatics"/>
        </authorList>
    </citation>
    <scope>NUCLEOTIDE SEQUENCE [LARGE SCALE GENOMIC DNA]</scope>
    <source>
        <strain evidence="1 2">Egypt</strain>
    </source>
</reference>
<protein>
    <submittedName>
        <fullName evidence="1 3">Uncharacterized protein</fullName>
    </submittedName>
</protein>
<evidence type="ECO:0000313" key="3">
    <source>
        <dbReference type="WBParaSite" id="ECPE_0000854701-mRNA-1"/>
    </source>
</evidence>
<dbReference type="WBParaSite" id="ECPE_0000854701-mRNA-1">
    <property type="protein sequence ID" value="ECPE_0000854701-mRNA-1"/>
    <property type="gene ID" value="ECPE_0000854701"/>
</dbReference>